<dbReference type="Pfam" id="PF10881">
    <property type="entry name" value="DUF2726"/>
    <property type="match status" value="1"/>
</dbReference>
<feature type="domain" description="DUF2726" evidence="1">
    <location>
        <begin position="38"/>
        <end position="154"/>
    </location>
</feature>
<evidence type="ECO:0000313" key="3">
    <source>
        <dbReference type="Proteomes" id="UP001165292"/>
    </source>
</evidence>
<dbReference type="InterPro" id="IPR024402">
    <property type="entry name" value="DUF2726"/>
</dbReference>
<dbReference type="EMBL" id="JAMYBS010000006">
    <property type="protein sequence ID" value="MCO7544615.1"/>
    <property type="molecule type" value="Genomic_DNA"/>
</dbReference>
<reference evidence="2" key="1">
    <citation type="submission" date="2022-06" db="EMBL/GenBank/DDBJ databases">
        <title>Detection of beta-lactamases in bacteria of animal origin.</title>
        <authorList>
            <person name="Mlynarcik P."/>
            <person name="Zdarska V."/>
            <person name="Chudobova H."/>
            <person name="Prochazkova P."/>
            <person name="Hricova K."/>
            <person name="Mezerova K."/>
            <person name="Bardon J."/>
            <person name="Dolejska M."/>
            <person name="Sukkar I."/>
            <person name="Kolar M."/>
        </authorList>
    </citation>
    <scope>NUCLEOTIDE SEQUENCE</scope>
    <source>
        <strain evidence="2">S 300-3</strain>
    </source>
</reference>
<evidence type="ECO:0000259" key="1">
    <source>
        <dbReference type="Pfam" id="PF10881"/>
    </source>
</evidence>
<comment type="caution">
    <text evidence="2">The sequence shown here is derived from an EMBL/GenBank/DDBJ whole genome shotgun (WGS) entry which is preliminary data.</text>
</comment>
<organism evidence="2 3">
    <name type="scientific">Stutzerimonas nitrititolerans</name>
    <dbReference type="NCBI Taxonomy" id="2482751"/>
    <lineage>
        <taxon>Bacteria</taxon>
        <taxon>Pseudomonadati</taxon>
        <taxon>Pseudomonadota</taxon>
        <taxon>Gammaproteobacteria</taxon>
        <taxon>Pseudomonadales</taxon>
        <taxon>Pseudomonadaceae</taxon>
        <taxon>Stutzerimonas</taxon>
    </lineage>
</organism>
<accession>A0AA42BDJ0</accession>
<proteinExistence type="predicted"/>
<evidence type="ECO:0000313" key="2">
    <source>
        <dbReference type="EMBL" id="MCO7544615.1"/>
    </source>
</evidence>
<gene>
    <name evidence="2" type="ORF">NJF43_07590</name>
</gene>
<dbReference type="Proteomes" id="UP001165292">
    <property type="component" value="Unassembled WGS sequence"/>
</dbReference>
<dbReference type="AlphaFoldDB" id="A0AA42BDJ0"/>
<protein>
    <submittedName>
        <fullName evidence="2">DUF2726 domain-containing protein</fullName>
    </submittedName>
</protein>
<dbReference type="RefSeq" id="WP_213908888.1">
    <property type="nucleotide sequence ID" value="NZ_DALZTK010000002.1"/>
</dbReference>
<sequence>MSLLIVVLAAFACFALVFLIKQRQFSQPAIRLPYQLKQPFFSPSERAQLELLEQAVGGEFRILTKVRLADVVEVTAIPRRSTWYHATNRISAASFDFLLCDRRQLAPVCAVEIEEASEANAFLDELCEAIGLPLVRLTPRTAGSFDQVRAAIEQALARCPTTRS</sequence>
<name>A0AA42BDJ0_9GAMM</name>